<sequence>MGHNNNNDGKRLNVYKEDNWNQMNIHAHGRRFVVSEISSIEGEHTYDFTSRQEMIRWAEHRFTPANFSGTEEERLEILSKFKKA</sequence>
<keyword evidence="2" id="KW-1185">Reference proteome</keyword>
<dbReference type="Proteomes" id="UP000602284">
    <property type="component" value="Unassembled WGS sequence"/>
</dbReference>
<accession>A0ABS1J8J3</accession>
<evidence type="ECO:0000313" key="1">
    <source>
        <dbReference type="EMBL" id="MBL0386598.1"/>
    </source>
</evidence>
<name>A0ABS1J8J3_9BACL</name>
<organism evidence="1 2">
    <name type="scientific">Tumebacillus amylolyticus</name>
    <dbReference type="NCBI Taxonomy" id="2801339"/>
    <lineage>
        <taxon>Bacteria</taxon>
        <taxon>Bacillati</taxon>
        <taxon>Bacillota</taxon>
        <taxon>Bacilli</taxon>
        <taxon>Bacillales</taxon>
        <taxon>Alicyclobacillaceae</taxon>
        <taxon>Tumebacillus</taxon>
    </lineage>
</organism>
<proteinExistence type="predicted"/>
<protein>
    <submittedName>
        <fullName evidence="1">Uncharacterized protein</fullName>
    </submittedName>
</protein>
<dbReference type="EMBL" id="JAEQNB010000002">
    <property type="protein sequence ID" value="MBL0386598.1"/>
    <property type="molecule type" value="Genomic_DNA"/>
</dbReference>
<dbReference type="RefSeq" id="WP_201633377.1">
    <property type="nucleotide sequence ID" value="NZ_JAEQNB010000002.1"/>
</dbReference>
<comment type="caution">
    <text evidence="1">The sequence shown here is derived from an EMBL/GenBank/DDBJ whole genome shotgun (WGS) entry which is preliminary data.</text>
</comment>
<gene>
    <name evidence="1" type="ORF">JJB07_08040</name>
</gene>
<reference evidence="1 2" key="1">
    <citation type="submission" date="2021-01" db="EMBL/GenBank/DDBJ databases">
        <title>Tumebacillus sp. strain ITR2 16S ribosomal RNA gene Genome sequencing and assembly.</title>
        <authorList>
            <person name="Kang M."/>
        </authorList>
    </citation>
    <scope>NUCLEOTIDE SEQUENCE [LARGE SCALE GENOMIC DNA]</scope>
    <source>
        <strain evidence="1 2">ITR2</strain>
    </source>
</reference>
<evidence type="ECO:0000313" key="2">
    <source>
        <dbReference type="Proteomes" id="UP000602284"/>
    </source>
</evidence>